<organism evidence="1 2">
    <name type="scientific">Nesidiocoris tenuis</name>
    <dbReference type="NCBI Taxonomy" id="355587"/>
    <lineage>
        <taxon>Eukaryota</taxon>
        <taxon>Metazoa</taxon>
        <taxon>Ecdysozoa</taxon>
        <taxon>Arthropoda</taxon>
        <taxon>Hexapoda</taxon>
        <taxon>Insecta</taxon>
        <taxon>Pterygota</taxon>
        <taxon>Neoptera</taxon>
        <taxon>Paraneoptera</taxon>
        <taxon>Hemiptera</taxon>
        <taxon>Heteroptera</taxon>
        <taxon>Panheteroptera</taxon>
        <taxon>Cimicomorpha</taxon>
        <taxon>Miridae</taxon>
        <taxon>Dicyphina</taxon>
        <taxon>Nesidiocoris</taxon>
    </lineage>
</organism>
<gene>
    <name evidence="1" type="ORF">NTEN_LOCUS23984</name>
</gene>
<evidence type="ECO:0000313" key="1">
    <source>
        <dbReference type="EMBL" id="CAB0020397.1"/>
    </source>
</evidence>
<proteinExistence type="predicted"/>
<feature type="non-terminal residue" evidence="1">
    <location>
        <position position="84"/>
    </location>
</feature>
<dbReference type="Proteomes" id="UP000479000">
    <property type="component" value="Unassembled WGS sequence"/>
</dbReference>
<dbReference type="EMBL" id="CADCXU010035293">
    <property type="protein sequence ID" value="CAB0020397.1"/>
    <property type="molecule type" value="Genomic_DNA"/>
</dbReference>
<dbReference type="AlphaFoldDB" id="A0A6H5HPJ7"/>
<keyword evidence="2" id="KW-1185">Reference proteome</keyword>
<sequence>MVAGSHIDGVQSTLNNALADLWTRFTPSRHQSKLILECRLDMCKWFEVIHSRGSAEKLDPNEIKTQIWEIIPSGGTVEVCLVLT</sequence>
<accession>A0A6H5HPJ7</accession>
<protein>
    <submittedName>
        <fullName evidence="1">Uncharacterized protein</fullName>
    </submittedName>
</protein>
<reference evidence="1 2" key="1">
    <citation type="submission" date="2020-02" db="EMBL/GenBank/DDBJ databases">
        <authorList>
            <person name="Ferguson B K."/>
        </authorList>
    </citation>
    <scope>NUCLEOTIDE SEQUENCE [LARGE SCALE GENOMIC DNA]</scope>
</reference>
<name>A0A6H5HPJ7_9HEMI</name>
<evidence type="ECO:0000313" key="2">
    <source>
        <dbReference type="Proteomes" id="UP000479000"/>
    </source>
</evidence>